<feature type="transmembrane region" description="Helical" evidence="1">
    <location>
        <begin position="69"/>
        <end position="85"/>
    </location>
</feature>
<dbReference type="AlphaFoldDB" id="A0A0A8X8I7"/>
<keyword evidence="1" id="KW-1133">Transmembrane helix</keyword>
<reference evidence="2 3" key="1">
    <citation type="submission" date="2013-06" db="EMBL/GenBank/DDBJ databases">
        <title>Whole genome shotgun sequence of Bacillus selenatarsenatis SF-1.</title>
        <authorList>
            <person name="Kuroda M."/>
            <person name="Sei K."/>
            <person name="Yamashita M."/>
            <person name="Ike M."/>
        </authorList>
    </citation>
    <scope>NUCLEOTIDE SEQUENCE [LARGE SCALE GENOMIC DNA]</scope>
    <source>
        <strain evidence="2 3">SF-1</strain>
    </source>
</reference>
<proteinExistence type="predicted"/>
<feature type="transmembrane region" description="Helical" evidence="1">
    <location>
        <begin position="286"/>
        <end position="305"/>
    </location>
</feature>
<protein>
    <recommendedName>
        <fullName evidence="4">Glycosyltransferase RgtA/B/C/D-like domain-containing protein</fullName>
    </recommendedName>
</protein>
<keyword evidence="1" id="KW-0472">Membrane</keyword>
<keyword evidence="1" id="KW-0812">Transmembrane</keyword>
<accession>A0A0A8X8I7</accession>
<evidence type="ECO:0000313" key="3">
    <source>
        <dbReference type="Proteomes" id="UP000031014"/>
    </source>
</evidence>
<feature type="transmembrane region" description="Helical" evidence="1">
    <location>
        <begin position="90"/>
        <end position="108"/>
    </location>
</feature>
<feature type="transmembrane region" description="Helical" evidence="1">
    <location>
        <begin position="17"/>
        <end position="35"/>
    </location>
</feature>
<dbReference type="EMBL" id="BASE01000113">
    <property type="protein sequence ID" value="GAM16238.1"/>
    <property type="molecule type" value="Genomic_DNA"/>
</dbReference>
<organism evidence="2 3">
    <name type="scientific">Mesobacillus selenatarsenatis (strain DSM 18680 / JCM 14380 / FERM P-15431 / SF-1)</name>
    <dbReference type="NCBI Taxonomy" id="1321606"/>
    <lineage>
        <taxon>Bacteria</taxon>
        <taxon>Bacillati</taxon>
        <taxon>Bacillota</taxon>
        <taxon>Bacilli</taxon>
        <taxon>Bacillales</taxon>
        <taxon>Bacillaceae</taxon>
        <taxon>Mesobacillus</taxon>
    </lineage>
</organism>
<dbReference type="STRING" id="1321606.SAMD00020551_4426"/>
<feature type="transmembrane region" description="Helical" evidence="1">
    <location>
        <begin position="180"/>
        <end position="200"/>
    </location>
</feature>
<name>A0A0A8X8I7_MESS1</name>
<evidence type="ECO:0008006" key="4">
    <source>
        <dbReference type="Google" id="ProtNLM"/>
    </source>
</evidence>
<gene>
    <name evidence="2" type="ORF">SAMD00020551_4426</name>
</gene>
<evidence type="ECO:0000313" key="2">
    <source>
        <dbReference type="EMBL" id="GAM16238.1"/>
    </source>
</evidence>
<sequence length="308" mass="36079">MRFSNLVGEFHTLLPRIFNGFLVGLISVLAFSISTKYLNLNNKNSKILAFIIGVFPILGYTAAHTFRDIMLVFIIICTFYLWSQFKRNNFFGKLLTVIVTVAFIVISLEIRAVVAYYLLVIPFLFILRYSKLNIRSITQSLILLLILYVLFYEEFILFFYNTYGRYSEYLVSGADGLSNLIFSMDLFPFGIIFRTAYAFITPFPNLEQIESLWLSIGTIFQLLFLPYLFIAFKNNKYFELKIIFVLIFISIITTTFTFRHIVMYLPFAILLSGQAYFESGREIKKTVLIISYTIFIFLFIFYSIIKYF</sequence>
<evidence type="ECO:0000256" key="1">
    <source>
        <dbReference type="SAM" id="Phobius"/>
    </source>
</evidence>
<keyword evidence="3" id="KW-1185">Reference proteome</keyword>
<feature type="transmembrane region" description="Helical" evidence="1">
    <location>
        <begin position="242"/>
        <end position="265"/>
    </location>
</feature>
<feature type="transmembrane region" description="Helical" evidence="1">
    <location>
        <begin position="212"/>
        <end position="230"/>
    </location>
</feature>
<dbReference type="Proteomes" id="UP000031014">
    <property type="component" value="Unassembled WGS sequence"/>
</dbReference>
<feature type="transmembrane region" description="Helical" evidence="1">
    <location>
        <begin position="141"/>
        <end position="160"/>
    </location>
</feature>
<feature type="transmembrane region" description="Helical" evidence="1">
    <location>
        <begin position="47"/>
        <end position="63"/>
    </location>
</feature>
<comment type="caution">
    <text evidence="2">The sequence shown here is derived from an EMBL/GenBank/DDBJ whole genome shotgun (WGS) entry which is preliminary data.</text>
</comment>